<evidence type="ECO:0000256" key="1">
    <source>
        <dbReference type="ARBA" id="ARBA00022801"/>
    </source>
</evidence>
<keyword evidence="1 3" id="KW-0378">Hydrolase</keyword>
<reference evidence="4" key="1">
    <citation type="journal article" date="2019" name="Int. J. Syst. Evol. Microbiol.">
        <title>The Global Catalogue of Microorganisms (GCM) 10K type strain sequencing project: providing services to taxonomists for standard genome sequencing and annotation.</title>
        <authorList>
            <consortium name="The Broad Institute Genomics Platform"/>
            <consortium name="The Broad Institute Genome Sequencing Center for Infectious Disease"/>
            <person name="Wu L."/>
            <person name="Ma J."/>
        </authorList>
    </citation>
    <scope>NUCLEOTIDE SEQUENCE [LARGE SCALE GENOMIC DNA]</scope>
    <source>
        <strain evidence="4">CCUG 56042</strain>
    </source>
</reference>
<dbReference type="PANTHER" id="PTHR43540:SF7">
    <property type="entry name" value="ISOCHORISMATASE FAMILY PROTEIN YECD"/>
    <property type="match status" value="1"/>
</dbReference>
<feature type="domain" description="Isochorismatase-like" evidence="2">
    <location>
        <begin position="10"/>
        <end position="176"/>
    </location>
</feature>
<evidence type="ECO:0000313" key="4">
    <source>
        <dbReference type="Proteomes" id="UP001596103"/>
    </source>
</evidence>
<dbReference type="Gene3D" id="3.40.50.850">
    <property type="entry name" value="Isochorismatase-like"/>
    <property type="match status" value="1"/>
</dbReference>
<dbReference type="RefSeq" id="WP_377709786.1">
    <property type="nucleotide sequence ID" value="NZ_JBHSMP010000007.1"/>
</dbReference>
<dbReference type="GO" id="GO:0016787">
    <property type="term" value="F:hydrolase activity"/>
    <property type="evidence" value="ECO:0007669"/>
    <property type="project" value="UniProtKB-KW"/>
</dbReference>
<dbReference type="Pfam" id="PF00857">
    <property type="entry name" value="Isochorismatase"/>
    <property type="match status" value="1"/>
</dbReference>
<dbReference type="PANTHER" id="PTHR43540">
    <property type="entry name" value="PEROXYUREIDOACRYLATE/UREIDOACRYLATE AMIDOHYDROLASE-RELATED"/>
    <property type="match status" value="1"/>
</dbReference>
<evidence type="ECO:0000313" key="3">
    <source>
        <dbReference type="EMBL" id="MFC5428082.1"/>
    </source>
</evidence>
<dbReference type="Proteomes" id="UP001596103">
    <property type="component" value="Unassembled WGS sequence"/>
</dbReference>
<evidence type="ECO:0000259" key="2">
    <source>
        <dbReference type="Pfam" id="PF00857"/>
    </source>
</evidence>
<sequence length="187" mass="19722">MAATQLDSKTALIVIDLQKIVASIPTAHPFADVLENASHLAATFRQHGLPVVLVNVVGTAPGRKGQPHVGGAFPPEWSELVPELNQQPQDHLVSKKTWGAFTGTDLEAYLKSADITQVVVCGVATSVGVESTARHAHELGFNVTLAVDAMTDTSAEAHANSLERIFPQLGEAATSKEIANLLSTRSA</sequence>
<comment type="caution">
    <text evidence="3">The sequence shown here is derived from an EMBL/GenBank/DDBJ whole genome shotgun (WGS) entry which is preliminary data.</text>
</comment>
<dbReference type="SUPFAM" id="SSF52499">
    <property type="entry name" value="Isochorismatase-like hydrolases"/>
    <property type="match status" value="1"/>
</dbReference>
<organism evidence="3 4">
    <name type="scientific">Paraburkholderia denitrificans</name>
    <dbReference type="NCBI Taxonomy" id="694025"/>
    <lineage>
        <taxon>Bacteria</taxon>
        <taxon>Pseudomonadati</taxon>
        <taxon>Pseudomonadota</taxon>
        <taxon>Betaproteobacteria</taxon>
        <taxon>Burkholderiales</taxon>
        <taxon>Burkholderiaceae</taxon>
        <taxon>Paraburkholderia</taxon>
    </lineage>
</organism>
<protein>
    <submittedName>
        <fullName evidence="3">Cysteine hydrolase</fullName>
    </submittedName>
</protein>
<keyword evidence="4" id="KW-1185">Reference proteome</keyword>
<dbReference type="InterPro" id="IPR036380">
    <property type="entry name" value="Isochorismatase-like_sf"/>
</dbReference>
<name>A0ABW0J4Y9_9BURK</name>
<dbReference type="InterPro" id="IPR050272">
    <property type="entry name" value="Isochorismatase-like_hydrls"/>
</dbReference>
<accession>A0ABW0J4Y9</accession>
<dbReference type="InterPro" id="IPR000868">
    <property type="entry name" value="Isochorismatase-like_dom"/>
</dbReference>
<dbReference type="EMBL" id="JBHSMP010000007">
    <property type="protein sequence ID" value="MFC5428082.1"/>
    <property type="molecule type" value="Genomic_DNA"/>
</dbReference>
<dbReference type="CDD" id="cd00431">
    <property type="entry name" value="cysteine_hydrolases"/>
    <property type="match status" value="1"/>
</dbReference>
<proteinExistence type="predicted"/>
<gene>
    <name evidence="3" type="ORF">ACFPTO_04560</name>
</gene>